<comment type="caution">
    <text evidence="2">The sequence shown here is derived from an EMBL/GenBank/DDBJ whole genome shotgun (WGS) entry which is preliminary data.</text>
</comment>
<gene>
    <name evidence="2" type="ORF">GCM10011390_00060</name>
</gene>
<name>A0A917DZW9_9HYPH</name>
<dbReference type="Pfam" id="PF01243">
    <property type="entry name" value="PNPOx_N"/>
    <property type="match status" value="1"/>
</dbReference>
<dbReference type="PANTHER" id="PTHR39336:SF1">
    <property type="entry name" value="PYRIDOXAMINE PHOSPHATE OXIDASE FAMILY PROTEIN (AFU_ORTHOLOGUE AFUA_6G11440)"/>
    <property type="match status" value="1"/>
</dbReference>
<organism evidence="2 3">
    <name type="scientific">Aureimonas endophytica</name>
    <dbReference type="NCBI Taxonomy" id="2027858"/>
    <lineage>
        <taxon>Bacteria</taxon>
        <taxon>Pseudomonadati</taxon>
        <taxon>Pseudomonadota</taxon>
        <taxon>Alphaproteobacteria</taxon>
        <taxon>Hyphomicrobiales</taxon>
        <taxon>Aurantimonadaceae</taxon>
        <taxon>Aureimonas</taxon>
    </lineage>
</organism>
<dbReference type="AlphaFoldDB" id="A0A917DZW9"/>
<dbReference type="InterPro" id="IPR011576">
    <property type="entry name" value="Pyridox_Oxase_N"/>
</dbReference>
<accession>A0A917DZW9</accession>
<dbReference type="EMBL" id="BMIQ01000001">
    <property type="protein sequence ID" value="GGD85466.1"/>
    <property type="molecule type" value="Genomic_DNA"/>
</dbReference>
<protein>
    <submittedName>
        <fullName evidence="2">Pyridoxamine 5'-phosphate oxidase</fullName>
    </submittedName>
</protein>
<dbReference type="RefSeq" id="WP_188906197.1">
    <property type="nucleotide sequence ID" value="NZ_BMIQ01000001.1"/>
</dbReference>
<sequence length="186" mass="20355">MAKQFGELSDAHREFIARQHVFFTASSTPESRVNISPRETLSLRVLGPKQVAFRDLTGSGCETAAHCLADGRLTIMFCAFEGQPLIMRLYGRGTTHRVGTTSFDKLLQDHFGAEAPLGTRQIVLLDIDLVQTSCGYGVPLFDYVGERPNLARWAEHKGEAGLVAYRAEKNVESLDGLPTGFAAEPA</sequence>
<dbReference type="InterPro" id="IPR012349">
    <property type="entry name" value="Split_barrel_FMN-bd"/>
</dbReference>
<evidence type="ECO:0000313" key="3">
    <source>
        <dbReference type="Proteomes" id="UP000644699"/>
    </source>
</evidence>
<keyword evidence="3" id="KW-1185">Reference proteome</keyword>
<feature type="domain" description="Pyridoxamine 5'-phosphate oxidase N-terminal" evidence="1">
    <location>
        <begin position="9"/>
        <end position="133"/>
    </location>
</feature>
<dbReference type="PANTHER" id="PTHR39336">
    <property type="entry name" value="PYRIDOXAMINE PHOSPHATE OXIDASE FAMILY PROTEIN (AFU_ORTHOLOGUE AFUA_6G11440)"/>
    <property type="match status" value="1"/>
</dbReference>
<reference evidence="2" key="1">
    <citation type="journal article" date="2014" name="Int. J. Syst. Evol. Microbiol.">
        <title>Complete genome sequence of Corynebacterium casei LMG S-19264T (=DSM 44701T), isolated from a smear-ripened cheese.</title>
        <authorList>
            <consortium name="US DOE Joint Genome Institute (JGI-PGF)"/>
            <person name="Walter F."/>
            <person name="Albersmeier A."/>
            <person name="Kalinowski J."/>
            <person name="Ruckert C."/>
        </authorList>
    </citation>
    <scope>NUCLEOTIDE SEQUENCE</scope>
    <source>
        <strain evidence="2">CGMCC 1.15367</strain>
    </source>
</reference>
<reference evidence="2" key="2">
    <citation type="submission" date="2020-09" db="EMBL/GenBank/DDBJ databases">
        <authorList>
            <person name="Sun Q."/>
            <person name="Zhou Y."/>
        </authorList>
    </citation>
    <scope>NUCLEOTIDE SEQUENCE</scope>
    <source>
        <strain evidence="2">CGMCC 1.15367</strain>
    </source>
</reference>
<dbReference type="Gene3D" id="2.30.110.10">
    <property type="entry name" value="Electron Transport, Fmn-binding Protein, Chain A"/>
    <property type="match status" value="1"/>
</dbReference>
<evidence type="ECO:0000313" key="2">
    <source>
        <dbReference type="EMBL" id="GGD85466.1"/>
    </source>
</evidence>
<dbReference type="Proteomes" id="UP000644699">
    <property type="component" value="Unassembled WGS sequence"/>
</dbReference>
<evidence type="ECO:0000259" key="1">
    <source>
        <dbReference type="Pfam" id="PF01243"/>
    </source>
</evidence>
<proteinExistence type="predicted"/>